<feature type="transmembrane region" description="Helical" evidence="7">
    <location>
        <begin position="86"/>
        <end position="105"/>
    </location>
</feature>
<dbReference type="Pfam" id="PF00528">
    <property type="entry name" value="BPD_transp_1"/>
    <property type="match status" value="1"/>
</dbReference>
<dbReference type="FunFam" id="1.10.3720.10:FF:000003">
    <property type="entry name" value="Aliphatic sulfonate ABC transporter permease"/>
    <property type="match status" value="1"/>
</dbReference>
<reference evidence="9 10" key="1">
    <citation type="submission" date="2019-03" db="EMBL/GenBank/DDBJ databases">
        <title>Lake Tanganyika Metagenome-Assembled Genomes (MAGs).</title>
        <authorList>
            <person name="Tran P."/>
        </authorList>
    </citation>
    <scope>NUCLEOTIDE SEQUENCE [LARGE SCALE GENOMIC DNA]</scope>
    <source>
        <strain evidence="9">K_DeepCast_65m_m2_236</strain>
    </source>
</reference>
<dbReference type="AlphaFoldDB" id="A0A938BNB0"/>
<evidence type="ECO:0000256" key="1">
    <source>
        <dbReference type="ARBA" id="ARBA00004651"/>
    </source>
</evidence>
<sequence length="238" mass="25549">MAAWLAGTSLGWIDPFILPSPGKIATGLWKFVTEGHGHHSFLAHVSASLWRTTAGFTIGLVLGIPLGLLMGYFASVNAVLAPLFAFIRPIPVIAFIPLVILYFGIGEVSKILLISATAFWYIVLNTANGVRSVPQNLIQAAENLGLSRRQLFTSVILPGSMPFIMVGVKTTVALSWAVVVAAELIAAQQGLGHVIIDAGTFFNIPLVYIGIGLIGLIGLMLERIVTAVERRVLHWQGR</sequence>
<feature type="transmembrane region" description="Helical" evidence="7">
    <location>
        <begin position="151"/>
        <end position="181"/>
    </location>
</feature>
<feature type="transmembrane region" description="Helical" evidence="7">
    <location>
        <begin position="201"/>
        <end position="221"/>
    </location>
</feature>
<evidence type="ECO:0000256" key="6">
    <source>
        <dbReference type="ARBA" id="ARBA00023136"/>
    </source>
</evidence>
<organism evidence="9 10">
    <name type="scientific">Candidatus Tanganyikabacteria bacterium</name>
    <dbReference type="NCBI Taxonomy" id="2961651"/>
    <lineage>
        <taxon>Bacteria</taxon>
        <taxon>Bacillati</taxon>
        <taxon>Candidatus Sericytochromatia</taxon>
        <taxon>Candidatus Tanganyikabacteria</taxon>
    </lineage>
</organism>
<name>A0A938BNB0_9BACT</name>
<dbReference type="PANTHER" id="PTHR30151:SF0">
    <property type="entry name" value="ABC TRANSPORTER PERMEASE PROTEIN MJ0413-RELATED"/>
    <property type="match status" value="1"/>
</dbReference>
<protein>
    <submittedName>
        <fullName evidence="9">ABC transporter permease</fullName>
    </submittedName>
</protein>
<evidence type="ECO:0000313" key="10">
    <source>
        <dbReference type="Proteomes" id="UP000703893"/>
    </source>
</evidence>
<evidence type="ECO:0000256" key="3">
    <source>
        <dbReference type="ARBA" id="ARBA00022475"/>
    </source>
</evidence>
<keyword evidence="3" id="KW-1003">Cell membrane</keyword>
<gene>
    <name evidence="9" type="ORF">FJZ00_07665</name>
</gene>
<keyword evidence="6 7" id="KW-0472">Membrane</keyword>
<evidence type="ECO:0000256" key="2">
    <source>
        <dbReference type="ARBA" id="ARBA00022448"/>
    </source>
</evidence>
<dbReference type="SUPFAM" id="SSF161098">
    <property type="entry name" value="MetI-like"/>
    <property type="match status" value="1"/>
</dbReference>
<feature type="transmembrane region" description="Helical" evidence="7">
    <location>
        <begin position="111"/>
        <end position="130"/>
    </location>
</feature>
<comment type="similarity">
    <text evidence="7">Belongs to the binding-protein-dependent transport system permease family.</text>
</comment>
<evidence type="ECO:0000259" key="8">
    <source>
        <dbReference type="PROSITE" id="PS50928"/>
    </source>
</evidence>
<evidence type="ECO:0000256" key="4">
    <source>
        <dbReference type="ARBA" id="ARBA00022692"/>
    </source>
</evidence>
<evidence type="ECO:0000256" key="7">
    <source>
        <dbReference type="RuleBase" id="RU363032"/>
    </source>
</evidence>
<dbReference type="GO" id="GO:0005886">
    <property type="term" value="C:plasma membrane"/>
    <property type="evidence" value="ECO:0007669"/>
    <property type="project" value="UniProtKB-SubCell"/>
</dbReference>
<keyword evidence="4 7" id="KW-0812">Transmembrane</keyword>
<dbReference type="GO" id="GO:0042918">
    <property type="term" value="P:alkanesulfonate transmembrane transport"/>
    <property type="evidence" value="ECO:0007669"/>
    <property type="project" value="UniProtKB-ARBA"/>
</dbReference>
<dbReference type="EMBL" id="VGJX01000411">
    <property type="protein sequence ID" value="MBM3275014.1"/>
    <property type="molecule type" value="Genomic_DNA"/>
</dbReference>
<dbReference type="InterPro" id="IPR035906">
    <property type="entry name" value="MetI-like_sf"/>
</dbReference>
<proteinExistence type="inferred from homology"/>
<comment type="caution">
    <text evidence="9">The sequence shown here is derived from an EMBL/GenBank/DDBJ whole genome shotgun (WGS) entry which is preliminary data.</text>
</comment>
<keyword evidence="5 7" id="KW-1133">Transmembrane helix</keyword>
<feature type="domain" description="ABC transmembrane type-1" evidence="8">
    <location>
        <begin position="45"/>
        <end position="225"/>
    </location>
</feature>
<feature type="transmembrane region" description="Helical" evidence="7">
    <location>
        <begin position="54"/>
        <end position="74"/>
    </location>
</feature>
<evidence type="ECO:0000256" key="5">
    <source>
        <dbReference type="ARBA" id="ARBA00022989"/>
    </source>
</evidence>
<dbReference type="Gene3D" id="1.10.3720.10">
    <property type="entry name" value="MetI-like"/>
    <property type="match status" value="1"/>
</dbReference>
<dbReference type="Proteomes" id="UP000703893">
    <property type="component" value="Unassembled WGS sequence"/>
</dbReference>
<accession>A0A938BNB0</accession>
<evidence type="ECO:0000313" key="9">
    <source>
        <dbReference type="EMBL" id="MBM3275014.1"/>
    </source>
</evidence>
<dbReference type="PANTHER" id="PTHR30151">
    <property type="entry name" value="ALKANE SULFONATE ABC TRANSPORTER-RELATED, MEMBRANE SUBUNIT"/>
    <property type="match status" value="1"/>
</dbReference>
<dbReference type="PROSITE" id="PS50928">
    <property type="entry name" value="ABC_TM1"/>
    <property type="match status" value="1"/>
</dbReference>
<dbReference type="InterPro" id="IPR000515">
    <property type="entry name" value="MetI-like"/>
</dbReference>
<comment type="subcellular location">
    <subcellularLocation>
        <location evidence="1 7">Cell membrane</location>
        <topology evidence="1 7">Multi-pass membrane protein</topology>
    </subcellularLocation>
</comment>
<dbReference type="CDD" id="cd06261">
    <property type="entry name" value="TM_PBP2"/>
    <property type="match status" value="1"/>
</dbReference>
<keyword evidence="2 7" id="KW-0813">Transport</keyword>